<evidence type="ECO:0000313" key="2">
    <source>
        <dbReference type="Proteomes" id="UP000279259"/>
    </source>
</evidence>
<sequence>MSGCSWMEYFGRDRRADSRVQNGKPLGEEYAIYPPDRAVGWELHAQAALRKGDYKIVFLKQSHGGKAVMNDRDDEGGWELFNIAADPGETVDLSKEKPEKLQELLDHWSEYVTDYGVVWEIVAADSIGTTTFNPMYQVL</sequence>
<dbReference type="Proteomes" id="UP000279259">
    <property type="component" value="Unassembled WGS sequence"/>
</dbReference>
<organism evidence="1 2">
    <name type="scientific">Saitozyma podzolica</name>
    <dbReference type="NCBI Taxonomy" id="1890683"/>
    <lineage>
        <taxon>Eukaryota</taxon>
        <taxon>Fungi</taxon>
        <taxon>Dikarya</taxon>
        <taxon>Basidiomycota</taxon>
        <taxon>Agaricomycotina</taxon>
        <taxon>Tremellomycetes</taxon>
        <taxon>Tremellales</taxon>
        <taxon>Trimorphomycetaceae</taxon>
        <taxon>Saitozyma</taxon>
    </lineage>
</organism>
<dbReference type="Gene3D" id="3.30.1120.10">
    <property type="match status" value="1"/>
</dbReference>
<proteinExistence type="predicted"/>
<dbReference type="OrthoDB" id="103349at2759"/>
<reference evidence="1 2" key="1">
    <citation type="submission" date="2018-11" db="EMBL/GenBank/DDBJ databases">
        <title>Genome sequence of Saitozyma podzolica DSM 27192.</title>
        <authorList>
            <person name="Aliyu H."/>
            <person name="Gorte O."/>
            <person name="Ochsenreither K."/>
        </authorList>
    </citation>
    <scope>NUCLEOTIDE SEQUENCE [LARGE SCALE GENOMIC DNA]</scope>
    <source>
        <strain evidence="1 2">DSM 27192</strain>
    </source>
</reference>
<evidence type="ECO:0008006" key="3">
    <source>
        <dbReference type="Google" id="ProtNLM"/>
    </source>
</evidence>
<dbReference type="EMBL" id="RSCD01000004">
    <property type="protein sequence ID" value="RSH93041.1"/>
    <property type="molecule type" value="Genomic_DNA"/>
</dbReference>
<dbReference type="InterPro" id="IPR017850">
    <property type="entry name" value="Alkaline_phosphatase_core_sf"/>
</dbReference>
<keyword evidence="2" id="KW-1185">Reference proteome</keyword>
<comment type="caution">
    <text evidence="1">The sequence shown here is derived from an EMBL/GenBank/DDBJ whole genome shotgun (WGS) entry which is preliminary data.</text>
</comment>
<dbReference type="STRING" id="1890683.A0A427YPN2"/>
<dbReference type="SUPFAM" id="SSF53649">
    <property type="entry name" value="Alkaline phosphatase-like"/>
    <property type="match status" value="1"/>
</dbReference>
<dbReference type="AlphaFoldDB" id="A0A427YPN2"/>
<accession>A0A427YPN2</accession>
<gene>
    <name evidence="1" type="ORF">EHS25_007394</name>
</gene>
<protein>
    <recommendedName>
        <fullName evidence="3">Sulfatase N-terminal domain-containing protein</fullName>
    </recommendedName>
</protein>
<evidence type="ECO:0000313" key="1">
    <source>
        <dbReference type="EMBL" id="RSH93041.1"/>
    </source>
</evidence>
<name>A0A427YPN2_9TREE</name>